<sequence length="155" mass="17566">MNKFHLTSKNAEVRGDNIFIWRTTPCDNIIVLSWRVDKDLPMTHKSLYRWVGEAVRDIYSPFGPYFPSYLIFPAEITRGENMPLTHVAKRAVDSKSGLPVPPLSPNSLELLKPGDYGFFTPDGEASRGDFNFKIQGSIYQYKTAEDCGKDFVAQV</sequence>
<accession>A0A9P6CGS8</accession>
<keyword evidence="2" id="KW-1185">Reference proteome</keyword>
<dbReference type="Proteomes" id="UP000807353">
    <property type="component" value="Unassembled WGS sequence"/>
</dbReference>
<dbReference type="OrthoDB" id="3263651at2759"/>
<gene>
    <name evidence="1" type="ORF">BDZ94DRAFT_1371093</name>
</gene>
<proteinExistence type="predicted"/>
<comment type="caution">
    <text evidence="1">The sequence shown here is derived from an EMBL/GenBank/DDBJ whole genome shotgun (WGS) entry which is preliminary data.</text>
</comment>
<name>A0A9P6CGS8_9AGAR</name>
<reference evidence="1" key="1">
    <citation type="submission" date="2020-11" db="EMBL/GenBank/DDBJ databases">
        <authorList>
            <consortium name="DOE Joint Genome Institute"/>
            <person name="Ahrendt S."/>
            <person name="Riley R."/>
            <person name="Andreopoulos W."/>
            <person name="Labutti K."/>
            <person name="Pangilinan J."/>
            <person name="Ruiz-Duenas F.J."/>
            <person name="Barrasa J.M."/>
            <person name="Sanchez-Garcia M."/>
            <person name="Camarero S."/>
            <person name="Miyauchi S."/>
            <person name="Serrano A."/>
            <person name="Linde D."/>
            <person name="Babiker R."/>
            <person name="Drula E."/>
            <person name="Ayuso-Fernandez I."/>
            <person name="Pacheco R."/>
            <person name="Padilla G."/>
            <person name="Ferreira P."/>
            <person name="Barriuso J."/>
            <person name="Kellner H."/>
            <person name="Castanera R."/>
            <person name="Alfaro M."/>
            <person name="Ramirez L."/>
            <person name="Pisabarro A.G."/>
            <person name="Kuo A."/>
            <person name="Tritt A."/>
            <person name="Lipzen A."/>
            <person name="He G."/>
            <person name="Yan M."/>
            <person name="Ng V."/>
            <person name="Cullen D."/>
            <person name="Martin F."/>
            <person name="Rosso M.-N."/>
            <person name="Henrissat B."/>
            <person name="Hibbett D."/>
            <person name="Martinez A.T."/>
            <person name="Grigoriev I.V."/>
        </authorList>
    </citation>
    <scope>NUCLEOTIDE SEQUENCE</scope>
    <source>
        <strain evidence="1">CBS 247.69</strain>
    </source>
</reference>
<dbReference type="AlphaFoldDB" id="A0A9P6CGS8"/>
<protein>
    <submittedName>
        <fullName evidence="1">Uncharacterized protein</fullName>
    </submittedName>
</protein>
<dbReference type="EMBL" id="MU150282">
    <property type="protein sequence ID" value="KAF9461560.1"/>
    <property type="molecule type" value="Genomic_DNA"/>
</dbReference>
<organism evidence="1 2">
    <name type="scientific">Collybia nuda</name>
    <dbReference type="NCBI Taxonomy" id="64659"/>
    <lineage>
        <taxon>Eukaryota</taxon>
        <taxon>Fungi</taxon>
        <taxon>Dikarya</taxon>
        <taxon>Basidiomycota</taxon>
        <taxon>Agaricomycotina</taxon>
        <taxon>Agaricomycetes</taxon>
        <taxon>Agaricomycetidae</taxon>
        <taxon>Agaricales</taxon>
        <taxon>Tricholomatineae</taxon>
        <taxon>Clitocybaceae</taxon>
        <taxon>Collybia</taxon>
    </lineage>
</organism>
<evidence type="ECO:0000313" key="1">
    <source>
        <dbReference type="EMBL" id="KAF9461560.1"/>
    </source>
</evidence>
<evidence type="ECO:0000313" key="2">
    <source>
        <dbReference type="Proteomes" id="UP000807353"/>
    </source>
</evidence>